<organism evidence="1 2">
    <name type="scientific">Asanoa ferruginea</name>
    <dbReference type="NCBI Taxonomy" id="53367"/>
    <lineage>
        <taxon>Bacteria</taxon>
        <taxon>Bacillati</taxon>
        <taxon>Actinomycetota</taxon>
        <taxon>Actinomycetes</taxon>
        <taxon>Micromonosporales</taxon>
        <taxon>Micromonosporaceae</taxon>
        <taxon>Asanoa</taxon>
    </lineage>
</organism>
<evidence type="ECO:0000313" key="2">
    <source>
        <dbReference type="Proteomes" id="UP000256913"/>
    </source>
</evidence>
<accession>A0A3D9ZAM5</accession>
<reference evidence="1 2" key="1">
    <citation type="submission" date="2018-08" db="EMBL/GenBank/DDBJ databases">
        <title>Sequencing the genomes of 1000 actinobacteria strains.</title>
        <authorList>
            <person name="Klenk H.-P."/>
        </authorList>
    </citation>
    <scope>NUCLEOTIDE SEQUENCE [LARGE SCALE GENOMIC DNA]</scope>
    <source>
        <strain evidence="1 2">DSM 44099</strain>
    </source>
</reference>
<keyword evidence="2" id="KW-1185">Reference proteome</keyword>
<dbReference type="EMBL" id="QUMQ01000001">
    <property type="protein sequence ID" value="REF94458.1"/>
    <property type="molecule type" value="Genomic_DNA"/>
</dbReference>
<comment type="caution">
    <text evidence="1">The sequence shown here is derived from an EMBL/GenBank/DDBJ whole genome shotgun (WGS) entry which is preliminary data.</text>
</comment>
<dbReference type="AlphaFoldDB" id="A0A3D9ZAM5"/>
<evidence type="ECO:0000313" key="1">
    <source>
        <dbReference type="EMBL" id="REF94458.1"/>
    </source>
</evidence>
<protein>
    <recommendedName>
        <fullName evidence="3">DUF3558 domain-containing protein</fullName>
    </recommendedName>
</protein>
<gene>
    <name evidence="1" type="ORF">DFJ67_0396</name>
</gene>
<proteinExistence type="predicted"/>
<dbReference type="Proteomes" id="UP000256913">
    <property type="component" value="Unassembled WGS sequence"/>
</dbReference>
<name>A0A3D9ZAM5_9ACTN</name>
<evidence type="ECO:0008006" key="3">
    <source>
        <dbReference type="Google" id="ProtNLM"/>
    </source>
</evidence>
<sequence length="171" mass="18024">MSCALLALAGCSQASAPPPDPAAITSPCEFLRDAELEAIGLGPGKLTESAGLDGDPATQLCTFRVEEPWNHSGTYLDSVAVTFLPTTLDVARQALEGVEDRGMPRFSVALDGVLQRAGARLGQATCERLFAARPDRAVQVGFTVERLPRGERVCAAAARLAPVVAQRIPRP</sequence>